<reference evidence="10" key="1">
    <citation type="journal article" date="2019" name="Int. J. Syst. Evol. Microbiol.">
        <title>The Global Catalogue of Microorganisms (GCM) 10K type strain sequencing project: providing services to taxonomists for standard genome sequencing and annotation.</title>
        <authorList>
            <consortium name="The Broad Institute Genomics Platform"/>
            <consortium name="The Broad Institute Genome Sequencing Center for Infectious Disease"/>
            <person name="Wu L."/>
            <person name="Ma J."/>
        </authorList>
    </citation>
    <scope>NUCLEOTIDE SEQUENCE [LARGE SCALE GENOMIC DNA]</scope>
    <source>
        <strain evidence="10">TISTR 2466</strain>
    </source>
</reference>
<comment type="caution">
    <text evidence="9">The sequence shown here is derived from an EMBL/GenBank/DDBJ whole genome shotgun (WGS) entry which is preliminary data.</text>
</comment>
<dbReference type="PROSITE" id="PS50928">
    <property type="entry name" value="ABC_TM1"/>
    <property type="match status" value="1"/>
</dbReference>
<protein>
    <submittedName>
        <fullName evidence="9">Carbohydrate ABC transporter permease</fullName>
    </submittedName>
</protein>
<evidence type="ECO:0000256" key="4">
    <source>
        <dbReference type="ARBA" id="ARBA00022692"/>
    </source>
</evidence>
<keyword evidence="3" id="KW-1003">Cell membrane</keyword>
<evidence type="ECO:0000256" key="5">
    <source>
        <dbReference type="ARBA" id="ARBA00022989"/>
    </source>
</evidence>
<evidence type="ECO:0000259" key="8">
    <source>
        <dbReference type="PROSITE" id="PS50928"/>
    </source>
</evidence>
<keyword evidence="2 7" id="KW-0813">Transport</keyword>
<dbReference type="RefSeq" id="WP_253061908.1">
    <property type="nucleotide sequence ID" value="NZ_JAMXWM010000011.1"/>
</dbReference>
<dbReference type="PANTHER" id="PTHR43744">
    <property type="entry name" value="ABC TRANSPORTER PERMEASE PROTEIN MG189-RELATED-RELATED"/>
    <property type="match status" value="1"/>
</dbReference>
<dbReference type="InterPro" id="IPR000515">
    <property type="entry name" value="MetI-like"/>
</dbReference>
<evidence type="ECO:0000313" key="9">
    <source>
        <dbReference type="EMBL" id="MFD2694847.1"/>
    </source>
</evidence>
<organism evidence="9 10">
    <name type="scientific">Sporolactobacillus shoreicorticis</name>
    <dbReference type="NCBI Taxonomy" id="1923877"/>
    <lineage>
        <taxon>Bacteria</taxon>
        <taxon>Bacillati</taxon>
        <taxon>Bacillota</taxon>
        <taxon>Bacilli</taxon>
        <taxon>Bacillales</taxon>
        <taxon>Sporolactobacillaceae</taxon>
        <taxon>Sporolactobacillus</taxon>
    </lineage>
</organism>
<dbReference type="PANTHER" id="PTHR43744:SF8">
    <property type="entry name" value="SN-GLYCEROL-3-PHOSPHATE TRANSPORT SYSTEM PERMEASE PROTEIN UGPE"/>
    <property type="match status" value="1"/>
</dbReference>
<feature type="transmembrane region" description="Helical" evidence="7">
    <location>
        <begin position="7"/>
        <end position="28"/>
    </location>
</feature>
<keyword evidence="10" id="KW-1185">Reference proteome</keyword>
<feature type="transmembrane region" description="Helical" evidence="7">
    <location>
        <begin position="70"/>
        <end position="94"/>
    </location>
</feature>
<keyword evidence="6 7" id="KW-0472">Membrane</keyword>
<evidence type="ECO:0000256" key="6">
    <source>
        <dbReference type="ARBA" id="ARBA00023136"/>
    </source>
</evidence>
<dbReference type="InterPro" id="IPR035906">
    <property type="entry name" value="MetI-like_sf"/>
</dbReference>
<feature type="transmembrane region" description="Helical" evidence="7">
    <location>
        <begin position="235"/>
        <end position="255"/>
    </location>
</feature>
<dbReference type="CDD" id="cd06261">
    <property type="entry name" value="TM_PBP2"/>
    <property type="match status" value="1"/>
</dbReference>
<evidence type="ECO:0000256" key="3">
    <source>
        <dbReference type="ARBA" id="ARBA00022475"/>
    </source>
</evidence>
<feature type="transmembrane region" description="Helical" evidence="7">
    <location>
        <begin position="101"/>
        <end position="122"/>
    </location>
</feature>
<feature type="transmembrane region" description="Helical" evidence="7">
    <location>
        <begin position="134"/>
        <end position="155"/>
    </location>
</feature>
<comment type="similarity">
    <text evidence="7">Belongs to the binding-protein-dependent transport system permease family.</text>
</comment>
<feature type="domain" description="ABC transmembrane type-1" evidence="8">
    <location>
        <begin position="66"/>
        <end position="256"/>
    </location>
</feature>
<keyword evidence="5 7" id="KW-1133">Transmembrane helix</keyword>
<accession>A0ABW5S6U8</accession>
<dbReference type="EMBL" id="JBHUMQ010000031">
    <property type="protein sequence ID" value="MFD2694847.1"/>
    <property type="molecule type" value="Genomic_DNA"/>
</dbReference>
<dbReference type="SUPFAM" id="SSF161098">
    <property type="entry name" value="MetI-like"/>
    <property type="match status" value="1"/>
</dbReference>
<gene>
    <name evidence="9" type="ORF">ACFSUE_14615</name>
</gene>
<evidence type="ECO:0000256" key="1">
    <source>
        <dbReference type="ARBA" id="ARBA00004651"/>
    </source>
</evidence>
<evidence type="ECO:0000313" key="10">
    <source>
        <dbReference type="Proteomes" id="UP001597399"/>
    </source>
</evidence>
<name>A0ABW5S6U8_9BACL</name>
<evidence type="ECO:0000256" key="2">
    <source>
        <dbReference type="ARBA" id="ARBA00022448"/>
    </source>
</evidence>
<comment type="subcellular location">
    <subcellularLocation>
        <location evidence="1 7">Cell membrane</location>
        <topology evidence="1 7">Multi-pass membrane protein</topology>
    </subcellularLocation>
</comment>
<proteinExistence type="inferred from homology"/>
<dbReference type="Proteomes" id="UP001597399">
    <property type="component" value="Unassembled WGS sequence"/>
</dbReference>
<sequence length="270" mass="30902">MKRIKLISLYTVLTILSLILFFPMLYALSASFMSAQEVLLGHFFPHQLHPENYLEAFRDVPLLRFLFNSIIISLIVTFGVLIVSGMAAYAFVFLHFRGRRLLFILFISTMMIPWETSMIPNFVTVQHLGWINRYAGLTVPFFASAFGTFLLRQYFKTIPEEMWEAAQISGIGHFRFFVKVVLPVSRTSLVTLGIYTFLTTWNTYLWPLLTTTDERVRPLQIGLRQLQSQETVNDWGVVMAAALIVVVPTLIVLFIGQKHLQQGLTDGALK</sequence>
<dbReference type="Pfam" id="PF00528">
    <property type="entry name" value="BPD_transp_1"/>
    <property type="match status" value="1"/>
</dbReference>
<evidence type="ECO:0000256" key="7">
    <source>
        <dbReference type="RuleBase" id="RU363032"/>
    </source>
</evidence>
<feature type="transmembrane region" description="Helical" evidence="7">
    <location>
        <begin position="176"/>
        <end position="198"/>
    </location>
</feature>
<keyword evidence="4 7" id="KW-0812">Transmembrane</keyword>
<dbReference type="Gene3D" id="1.10.3720.10">
    <property type="entry name" value="MetI-like"/>
    <property type="match status" value="1"/>
</dbReference>